<evidence type="ECO:0000313" key="2">
    <source>
        <dbReference type="EMBL" id="OMJ73793.1"/>
    </source>
</evidence>
<keyword evidence="3" id="KW-1185">Reference proteome</keyword>
<gene>
    <name evidence="2" type="ORF">SteCoe_27435</name>
</gene>
<reference evidence="2 3" key="1">
    <citation type="submission" date="2016-11" db="EMBL/GenBank/DDBJ databases">
        <title>The macronuclear genome of Stentor coeruleus: a giant cell with tiny introns.</title>
        <authorList>
            <person name="Slabodnick M."/>
            <person name="Ruby J.G."/>
            <person name="Reiff S.B."/>
            <person name="Swart E.C."/>
            <person name="Gosai S."/>
            <person name="Prabakaran S."/>
            <person name="Witkowska E."/>
            <person name="Larue G.E."/>
            <person name="Fisher S."/>
            <person name="Freeman R.M."/>
            <person name="Gunawardena J."/>
            <person name="Chu W."/>
            <person name="Stover N.A."/>
            <person name="Gregory B.D."/>
            <person name="Nowacki M."/>
            <person name="Derisi J."/>
            <person name="Roy S.W."/>
            <person name="Marshall W.F."/>
            <person name="Sood P."/>
        </authorList>
    </citation>
    <scope>NUCLEOTIDE SEQUENCE [LARGE SCALE GENOMIC DNA]</scope>
    <source>
        <strain evidence="2">WM001</strain>
    </source>
</reference>
<protein>
    <submittedName>
        <fullName evidence="2">Uncharacterized protein</fullName>
    </submittedName>
</protein>
<sequence>MNKYSILKSNFLQDLSTDDYFRSFEASRALSPVVSISPFTINENHQWSRTSLLFSASEEMFKFPEVQKLSMPTHRDFNNLLSKLELITSTKSTLNKDSILSENDQLECIIEEGSYFYIKIPVKSKRSPLRVFVKKAHGKVMIYLSVFNQKPSMTNYEQAYSSDIFEFRSLEPIFRHEYVYLGIRALVHSKISVSVIFGKNRTQAIFEKRFRKKDTLPNDDIDLDQQQKILIKKKDLRKKNFIELNFHRRMLSPKELSQKHQEWNTKRELAISKKKNNLEEKKSRALAFVNRKQIRTAQQELEKEKIQYEIIRQRQTKFLLTIIYIQKVANRLNQIRYTKRQEISKKITMNVRARSLQRAYRRTTKLLTLTQIIGIRGLKLITFYHKSMRNLMKESVLKMLIKVIGNRAKRYLPISKFTDYFKKIIKIQNTFRRYLVVKGNRFRKLILFWDECKSFEVRRSIRKKSLIHQLNVSLYQRQMVLQKHYRECVEKCYNKIREAPKSIFISEVNSEKLMKRKRIIFEFMPTVQGIKKMMEEAHSISERGQKNDITNPVSNSK</sequence>
<evidence type="ECO:0000256" key="1">
    <source>
        <dbReference type="SAM" id="MobiDB-lite"/>
    </source>
</evidence>
<organism evidence="2 3">
    <name type="scientific">Stentor coeruleus</name>
    <dbReference type="NCBI Taxonomy" id="5963"/>
    <lineage>
        <taxon>Eukaryota</taxon>
        <taxon>Sar</taxon>
        <taxon>Alveolata</taxon>
        <taxon>Ciliophora</taxon>
        <taxon>Postciliodesmatophora</taxon>
        <taxon>Heterotrichea</taxon>
        <taxon>Heterotrichida</taxon>
        <taxon>Stentoridae</taxon>
        <taxon>Stentor</taxon>
    </lineage>
</organism>
<accession>A0A1R2BAG4</accession>
<feature type="region of interest" description="Disordered" evidence="1">
    <location>
        <begin position="538"/>
        <end position="557"/>
    </location>
</feature>
<feature type="compositionally biased region" description="Polar residues" evidence="1">
    <location>
        <begin position="547"/>
        <end position="557"/>
    </location>
</feature>
<dbReference type="EMBL" id="MPUH01000795">
    <property type="protein sequence ID" value="OMJ73793.1"/>
    <property type="molecule type" value="Genomic_DNA"/>
</dbReference>
<dbReference type="Proteomes" id="UP000187209">
    <property type="component" value="Unassembled WGS sequence"/>
</dbReference>
<name>A0A1R2BAG4_9CILI</name>
<comment type="caution">
    <text evidence="2">The sequence shown here is derived from an EMBL/GenBank/DDBJ whole genome shotgun (WGS) entry which is preliminary data.</text>
</comment>
<evidence type="ECO:0000313" key="3">
    <source>
        <dbReference type="Proteomes" id="UP000187209"/>
    </source>
</evidence>
<dbReference type="AlphaFoldDB" id="A0A1R2BAG4"/>
<proteinExistence type="predicted"/>